<feature type="transmembrane region" description="Helical" evidence="12">
    <location>
        <begin position="92"/>
        <end position="109"/>
    </location>
</feature>
<keyword evidence="12" id="KW-0479">Metal-binding</keyword>
<feature type="transmembrane region" description="Helical" evidence="12">
    <location>
        <begin position="168"/>
        <end position="188"/>
    </location>
</feature>
<name>A0ABT8T7A3_9BACT</name>
<keyword evidence="11 12" id="KW-0961">Cell wall biogenesis/degradation</keyword>
<feature type="transmembrane region" description="Helical" evidence="12">
    <location>
        <begin position="130"/>
        <end position="148"/>
    </location>
</feature>
<evidence type="ECO:0000256" key="8">
    <source>
        <dbReference type="ARBA" id="ARBA00022989"/>
    </source>
</evidence>
<dbReference type="RefSeq" id="WP_302244066.1">
    <property type="nucleotide sequence ID" value="NZ_JAULJQ010000003.1"/>
</dbReference>
<comment type="pathway">
    <text evidence="12">Cell wall biogenesis; peptidoglycan biosynthesis.</text>
</comment>
<dbReference type="HAMAP" id="MF_00038">
    <property type="entry name" value="MraY"/>
    <property type="match status" value="1"/>
</dbReference>
<keyword evidence="12" id="KW-0460">Magnesium</keyword>
<keyword evidence="10 12" id="KW-0131">Cell cycle</keyword>
<evidence type="ECO:0000256" key="1">
    <source>
        <dbReference type="ARBA" id="ARBA00004141"/>
    </source>
</evidence>
<dbReference type="PANTHER" id="PTHR22926:SF5">
    <property type="entry name" value="PHOSPHO-N-ACETYLMURAMOYL-PENTAPEPTIDE-TRANSFERASE HOMOLOG"/>
    <property type="match status" value="1"/>
</dbReference>
<comment type="function">
    <text evidence="12">Catalyzes the initial step of the lipid cycle reactions in the biosynthesis of the cell wall peptidoglycan: transfers peptidoglycan precursor phospho-MurNAc-pentapeptide from UDP-MurNAc-pentapeptide onto the lipid carrier undecaprenyl phosphate, yielding undecaprenyl-pyrophosphoryl-MurNAc-pentapeptide, known as lipid I.</text>
</comment>
<keyword evidence="5 12" id="KW-0812">Transmembrane</keyword>
<keyword evidence="8 12" id="KW-1133">Transmembrane helix</keyword>
<comment type="catalytic activity">
    <reaction evidence="12">
        <text>UDP-N-acetyl-alpha-D-muramoyl-L-alanyl-gamma-D-glutamyl-meso-2,6-diaminopimeloyl-D-alanyl-D-alanine + di-trans,octa-cis-undecaprenyl phosphate = di-trans,octa-cis-undecaprenyl diphospho-N-acetyl-alpha-D-muramoyl-L-alanyl-D-glutamyl-meso-2,6-diaminopimeloyl-D-alanyl-D-alanine + UMP</text>
        <dbReference type="Rhea" id="RHEA:28386"/>
        <dbReference type="ChEBI" id="CHEBI:57865"/>
        <dbReference type="ChEBI" id="CHEBI:60392"/>
        <dbReference type="ChEBI" id="CHEBI:61386"/>
        <dbReference type="ChEBI" id="CHEBI:61387"/>
        <dbReference type="EC" id="2.7.8.13"/>
    </reaction>
</comment>
<comment type="cofactor">
    <cofactor evidence="12">
        <name>Mg(2+)</name>
        <dbReference type="ChEBI" id="CHEBI:18420"/>
    </cofactor>
</comment>
<keyword evidence="12" id="KW-1003">Cell membrane</keyword>
<evidence type="ECO:0000256" key="10">
    <source>
        <dbReference type="ARBA" id="ARBA00023306"/>
    </source>
</evidence>
<dbReference type="EMBL" id="JAULJQ010000003">
    <property type="protein sequence ID" value="MDO2409059.1"/>
    <property type="molecule type" value="Genomic_DNA"/>
</dbReference>
<dbReference type="InterPro" id="IPR018480">
    <property type="entry name" value="PNAcMuramoyl-5peptid_Trfase_CS"/>
</dbReference>
<evidence type="ECO:0000256" key="3">
    <source>
        <dbReference type="ARBA" id="ARBA00022618"/>
    </source>
</evidence>
<dbReference type="Proteomes" id="UP001171111">
    <property type="component" value="Unassembled WGS sequence"/>
</dbReference>
<keyword evidence="15" id="KW-1185">Reference proteome</keyword>
<comment type="similarity">
    <text evidence="2 12">Belongs to the glycosyltransferase 4 family. MraY subfamily.</text>
</comment>
<accession>A0ABT8T7A3</accession>
<feature type="transmembrane region" description="Helical" evidence="12">
    <location>
        <begin position="20"/>
        <end position="43"/>
    </location>
</feature>
<evidence type="ECO:0000256" key="4">
    <source>
        <dbReference type="ARBA" id="ARBA00022679"/>
    </source>
</evidence>
<dbReference type="Pfam" id="PF00953">
    <property type="entry name" value="Glycos_transf_4"/>
    <property type="match status" value="1"/>
</dbReference>
<feature type="transmembrane region" description="Helical" evidence="12">
    <location>
        <begin position="332"/>
        <end position="351"/>
    </location>
</feature>
<evidence type="ECO:0000256" key="7">
    <source>
        <dbReference type="ARBA" id="ARBA00022984"/>
    </source>
</evidence>
<feature type="transmembrane region" description="Helical" evidence="12">
    <location>
        <begin position="257"/>
        <end position="276"/>
    </location>
</feature>
<keyword evidence="3 12" id="KW-0132">Cell division</keyword>
<keyword evidence="7 12" id="KW-0573">Peptidoglycan synthesis</keyword>
<evidence type="ECO:0000256" key="12">
    <source>
        <dbReference type="HAMAP-Rule" id="MF_00038"/>
    </source>
</evidence>
<dbReference type="PANTHER" id="PTHR22926">
    <property type="entry name" value="PHOSPHO-N-ACETYLMURAMOYL-PENTAPEPTIDE-TRANSFERASE"/>
    <property type="match status" value="1"/>
</dbReference>
<evidence type="ECO:0000256" key="9">
    <source>
        <dbReference type="ARBA" id="ARBA00023136"/>
    </source>
</evidence>
<evidence type="ECO:0000256" key="6">
    <source>
        <dbReference type="ARBA" id="ARBA00022960"/>
    </source>
</evidence>
<sequence>MFYYFAEIFNVNFLSYITVRAGFAFFFSFVLCVLALPFFIRWAKKACASQPIYELAPSTHQAKCHTPTMGGVIFVASAVVASLFSAKLDEPFVLISLFVIVSFSLLGFIDDRAKILGASNHAGLSPKQKLVIQCILALITAVLLWVFSSIDTKFYLPLLKNSLFDFSYFSLLFWALVIISASNAVNLTDGLDGLATVPSVLAIFTLGVYAYFMGNAVYSGYLLLPKFAGIGELVIIVSAMIGALLGFLWYNCYPAQVFMGDSGSLSIGAFIGYLGIATKNEILLVLIGVIFVLETLSVILQVGSFKIRKKRIFLMAPLHHHFEIKGWSESKIIVRFWMIALLANIIALILLKIR</sequence>
<dbReference type="PROSITE" id="PS01348">
    <property type="entry name" value="MRAY_2"/>
    <property type="match status" value="1"/>
</dbReference>
<evidence type="ECO:0000313" key="15">
    <source>
        <dbReference type="Proteomes" id="UP001171111"/>
    </source>
</evidence>
<gene>
    <name evidence="12 14" type="primary">mraY</name>
    <name evidence="14" type="ORF">Q2362_02950</name>
</gene>
<keyword evidence="9 12" id="KW-0472">Membrane</keyword>
<evidence type="ECO:0000256" key="11">
    <source>
        <dbReference type="ARBA" id="ARBA00023316"/>
    </source>
</evidence>
<evidence type="ECO:0000256" key="2">
    <source>
        <dbReference type="ARBA" id="ARBA00005583"/>
    </source>
</evidence>
<proteinExistence type="inferred from homology"/>
<feature type="transmembrane region" description="Helical" evidence="12">
    <location>
        <begin position="64"/>
        <end position="86"/>
    </location>
</feature>
<dbReference type="PROSITE" id="PS01347">
    <property type="entry name" value="MRAY_1"/>
    <property type="match status" value="1"/>
</dbReference>
<dbReference type="GO" id="GO:0016740">
    <property type="term" value="F:transferase activity"/>
    <property type="evidence" value="ECO:0007669"/>
    <property type="project" value="UniProtKB-KW"/>
</dbReference>
<keyword evidence="4 12" id="KW-0808">Transferase</keyword>
<dbReference type="CDD" id="cd06852">
    <property type="entry name" value="GT_MraY"/>
    <property type="match status" value="1"/>
</dbReference>
<evidence type="ECO:0000313" key="14">
    <source>
        <dbReference type="EMBL" id="MDO2409059.1"/>
    </source>
</evidence>
<dbReference type="InterPro" id="IPR003524">
    <property type="entry name" value="PNAcMuramoyl-5peptid_Trfase"/>
</dbReference>
<organism evidence="14 15">
    <name type="scientific">Campylobacter magnus</name>
    <dbReference type="NCBI Taxonomy" id="3026462"/>
    <lineage>
        <taxon>Bacteria</taxon>
        <taxon>Pseudomonadati</taxon>
        <taxon>Campylobacterota</taxon>
        <taxon>Epsilonproteobacteria</taxon>
        <taxon>Campylobacterales</taxon>
        <taxon>Campylobacteraceae</taxon>
        <taxon>Campylobacter</taxon>
    </lineage>
</organism>
<dbReference type="NCBIfam" id="TIGR00445">
    <property type="entry name" value="mraY"/>
    <property type="match status" value="1"/>
</dbReference>
<feature type="transmembrane region" description="Helical" evidence="12">
    <location>
        <begin position="227"/>
        <end position="250"/>
    </location>
</feature>
<dbReference type="InterPro" id="IPR000715">
    <property type="entry name" value="Glycosyl_transferase_4"/>
</dbReference>
<evidence type="ECO:0000256" key="5">
    <source>
        <dbReference type="ARBA" id="ARBA00022692"/>
    </source>
</evidence>
<feature type="transmembrane region" description="Helical" evidence="12">
    <location>
        <begin position="282"/>
        <end position="305"/>
    </location>
</feature>
<protein>
    <recommendedName>
        <fullName evidence="12 13">Phospho-N-acetylmuramoyl-pentapeptide-transferase</fullName>
        <ecNumber evidence="12 13">2.7.8.13</ecNumber>
    </recommendedName>
    <alternativeName>
        <fullName evidence="12">UDP-MurNAc-pentapeptide phosphotransferase</fullName>
    </alternativeName>
</protein>
<evidence type="ECO:0000256" key="13">
    <source>
        <dbReference type="NCBIfam" id="TIGR00445"/>
    </source>
</evidence>
<keyword evidence="6 12" id="KW-0133">Cell shape</keyword>
<feature type="transmembrane region" description="Helical" evidence="12">
    <location>
        <begin position="200"/>
        <end position="221"/>
    </location>
</feature>
<dbReference type="EC" id="2.7.8.13" evidence="12 13"/>
<reference evidence="14 15" key="1">
    <citation type="submission" date="2023-06" db="EMBL/GenBank/DDBJ databases">
        <title>Campylobacter magnum sp. nov., isolated from cecal contents of domestic pigs (Sus scrofa domesticus).</title>
        <authorList>
            <person name="Papic B."/>
            <person name="Gruntar I."/>
        </authorList>
    </citation>
    <scope>NUCLEOTIDE SEQUENCE [LARGE SCALE GENOMIC DNA]</scope>
    <source>
        <strain evidence="15">34484-21</strain>
    </source>
</reference>
<comment type="subcellular location">
    <subcellularLocation>
        <location evidence="12">Cell membrane</location>
        <topology evidence="12">Multi-pass membrane protein</topology>
    </subcellularLocation>
    <subcellularLocation>
        <location evidence="1">Membrane</location>
        <topology evidence="1">Multi-pass membrane protein</topology>
    </subcellularLocation>
</comment>
<comment type="caution">
    <text evidence="14">The sequence shown here is derived from an EMBL/GenBank/DDBJ whole genome shotgun (WGS) entry which is preliminary data.</text>
</comment>